<protein>
    <submittedName>
        <fullName evidence="2">Uncharacterized protein</fullName>
    </submittedName>
</protein>
<feature type="transmembrane region" description="Helical" evidence="1">
    <location>
        <begin position="96"/>
        <end position="116"/>
    </location>
</feature>
<proteinExistence type="predicted"/>
<keyword evidence="1" id="KW-1133">Transmembrane helix</keyword>
<evidence type="ECO:0000256" key="1">
    <source>
        <dbReference type="SAM" id="Phobius"/>
    </source>
</evidence>
<name>A0A0G0Q538_9BACT</name>
<feature type="transmembrane region" description="Helical" evidence="1">
    <location>
        <begin position="49"/>
        <end position="68"/>
    </location>
</feature>
<dbReference type="EMBL" id="LBWK01000002">
    <property type="protein sequence ID" value="KKR05530.1"/>
    <property type="molecule type" value="Genomic_DNA"/>
</dbReference>
<gene>
    <name evidence="2" type="ORF">UT34_C0002G0037</name>
</gene>
<comment type="caution">
    <text evidence="2">The sequence shown here is derived from an EMBL/GenBank/DDBJ whole genome shotgun (WGS) entry which is preliminary data.</text>
</comment>
<keyword evidence="1" id="KW-0472">Membrane</keyword>
<evidence type="ECO:0000313" key="3">
    <source>
        <dbReference type="Proteomes" id="UP000034799"/>
    </source>
</evidence>
<accession>A0A0G0Q538</accession>
<dbReference type="STRING" id="1619100.UT34_C0002G0037"/>
<dbReference type="AlphaFoldDB" id="A0A0G0Q538"/>
<evidence type="ECO:0000313" key="2">
    <source>
        <dbReference type="EMBL" id="KKR05530.1"/>
    </source>
</evidence>
<keyword evidence="1" id="KW-0812">Transmembrane</keyword>
<reference evidence="2 3" key="1">
    <citation type="journal article" date="2015" name="Nature">
        <title>rRNA introns, odd ribosomes, and small enigmatic genomes across a large radiation of phyla.</title>
        <authorList>
            <person name="Brown C.T."/>
            <person name="Hug L.A."/>
            <person name="Thomas B.C."/>
            <person name="Sharon I."/>
            <person name="Castelle C.J."/>
            <person name="Singh A."/>
            <person name="Wilkins M.J."/>
            <person name="Williams K.H."/>
            <person name="Banfield J.F."/>
        </authorList>
    </citation>
    <scope>NUCLEOTIDE SEQUENCE [LARGE SCALE GENOMIC DNA]</scope>
</reference>
<sequence length="152" mass="17557">MKKDKKESATQLDLGFKQPFSNSLSKVKGSIANSLTIFELMRYAKDGGIWIMHTISFAVLALQSYYIYYNYNNLPEKLPLVTFYSDDALKLYSRDFIILLPVLAFAILAVTFVFAYKWFNKERALVKIMVFSSTLSNILITLHVLKIIEMFK</sequence>
<dbReference type="Proteomes" id="UP000034799">
    <property type="component" value="Unassembled WGS sequence"/>
</dbReference>
<organism evidence="2 3">
    <name type="scientific">candidate division WS6 bacterium GW2011_GWF2_39_15</name>
    <dbReference type="NCBI Taxonomy" id="1619100"/>
    <lineage>
        <taxon>Bacteria</taxon>
        <taxon>Candidatus Dojkabacteria</taxon>
    </lineage>
</organism>